<feature type="domain" description="DUF4426" evidence="2">
    <location>
        <begin position="35"/>
        <end position="154"/>
    </location>
</feature>
<evidence type="ECO:0000259" key="2">
    <source>
        <dbReference type="Pfam" id="PF14467"/>
    </source>
</evidence>
<gene>
    <name evidence="3" type="ORF">I6N98_00625</name>
</gene>
<evidence type="ECO:0000256" key="1">
    <source>
        <dbReference type="SAM" id="SignalP"/>
    </source>
</evidence>
<dbReference type="Proteomes" id="UP000596063">
    <property type="component" value="Chromosome"/>
</dbReference>
<evidence type="ECO:0000313" key="3">
    <source>
        <dbReference type="EMBL" id="QQD18415.1"/>
    </source>
</evidence>
<feature type="signal peptide" evidence="1">
    <location>
        <begin position="1"/>
        <end position="24"/>
    </location>
</feature>
<dbReference type="KEGG" id="snan:I6N98_00625"/>
<dbReference type="InterPro" id="IPR025218">
    <property type="entry name" value="DUF4426"/>
</dbReference>
<accession>A0A7T4R0Z6</accession>
<name>A0A7T4R0Z6_9GAMM</name>
<protein>
    <submittedName>
        <fullName evidence="3">DUF4426 domain-containing protein</fullName>
    </submittedName>
</protein>
<feature type="chain" id="PRO_5032965382" evidence="1">
    <location>
        <begin position="25"/>
        <end position="159"/>
    </location>
</feature>
<evidence type="ECO:0000313" key="4">
    <source>
        <dbReference type="Proteomes" id="UP000596063"/>
    </source>
</evidence>
<dbReference type="EMBL" id="CP066167">
    <property type="protein sequence ID" value="QQD18415.1"/>
    <property type="molecule type" value="Genomic_DNA"/>
</dbReference>
<dbReference type="Pfam" id="PF14467">
    <property type="entry name" value="DUF4426"/>
    <property type="match status" value="1"/>
</dbReference>
<reference evidence="3 4" key="1">
    <citation type="submission" date="2020-12" db="EMBL/GenBank/DDBJ databases">
        <authorList>
            <person name="Shan Y."/>
        </authorList>
    </citation>
    <scope>NUCLEOTIDE SEQUENCE [LARGE SCALE GENOMIC DNA]</scope>
    <source>
        <strain evidence="4">csc3.9</strain>
    </source>
</reference>
<keyword evidence="1" id="KW-0732">Signal</keyword>
<dbReference type="RefSeq" id="WP_198569909.1">
    <property type="nucleotide sequence ID" value="NZ_CP066167.1"/>
</dbReference>
<proteinExistence type="predicted"/>
<dbReference type="Gene3D" id="2.60.40.3340">
    <property type="entry name" value="Domain of unknown function DUF4426"/>
    <property type="match status" value="1"/>
</dbReference>
<keyword evidence="4" id="KW-1185">Reference proteome</keyword>
<sequence>MTRIALRLLNLVLVVALASTAAVAQESQTPTPTSTDFGRDTVHYTVFNTTFLSPEVAQAYGITRGDDKFLVNISVIRRGDDGEAPIRAEVSGSTSDLIHRTELIFREVIEQDALYYIAAFETDGKEERRDFRLQVGVEGRSQPYDIQFNKQLYHSKDGL</sequence>
<organism evidence="3 4">
    <name type="scientific">Spongiibacter nanhainus</name>
    <dbReference type="NCBI Taxonomy" id="2794344"/>
    <lineage>
        <taxon>Bacteria</taxon>
        <taxon>Pseudomonadati</taxon>
        <taxon>Pseudomonadota</taxon>
        <taxon>Gammaproteobacteria</taxon>
        <taxon>Cellvibrionales</taxon>
        <taxon>Spongiibacteraceae</taxon>
        <taxon>Spongiibacter</taxon>
    </lineage>
</organism>
<dbReference type="AlphaFoldDB" id="A0A7T4R0Z6"/>